<evidence type="ECO:0000256" key="3">
    <source>
        <dbReference type="ARBA" id="ARBA00022737"/>
    </source>
</evidence>
<reference evidence="6 7" key="1">
    <citation type="journal article" date="2015" name="Genome Biol. Evol.">
        <title>Comparative Genomics of a Bacterivorous Green Alga Reveals Evolutionary Causalities and Consequences of Phago-Mixotrophic Mode of Nutrition.</title>
        <authorList>
            <person name="Burns J.A."/>
            <person name="Paasch A."/>
            <person name="Narechania A."/>
            <person name="Kim E."/>
        </authorList>
    </citation>
    <scope>NUCLEOTIDE SEQUENCE [LARGE SCALE GENOMIC DNA]</scope>
    <source>
        <strain evidence="6 7">PLY_AMNH</strain>
    </source>
</reference>
<keyword evidence="3" id="KW-0677">Repeat</keyword>
<evidence type="ECO:0008006" key="8">
    <source>
        <dbReference type="Google" id="ProtNLM"/>
    </source>
</evidence>
<protein>
    <recommendedName>
        <fullName evidence="8">L domain-like protein</fullName>
    </recommendedName>
</protein>
<dbReference type="InterPro" id="IPR001611">
    <property type="entry name" value="Leu-rich_rpt"/>
</dbReference>
<feature type="region of interest" description="Disordered" evidence="4">
    <location>
        <begin position="431"/>
        <end position="487"/>
    </location>
</feature>
<feature type="transmembrane region" description="Helical" evidence="5">
    <location>
        <begin position="495"/>
        <end position="516"/>
    </location>
</feature>
<keyword evidence="2" id="KW-0433">Leucine-rich repeat</keyword>
<name>A0AAE0KYY9_9CHLO</name>
<dbReference type="EMBL" id="LGRX02013577">
    <property type="protein sequence ID" value="KAK3265921.1"/>
    <property type="molecule type" value="Genomic_DNA"/>
</dbReference>
<dbReference type="Proteomes" id="UP001190700">
    <property type="component" value="Unassembled WGS sequence"/>
</dbReference>
<evidence type="ECO:0000313" key="7">
    <source>
        <dbReference type="Proteomes" id="UP001190700"/>
    </source>
</evidence>
<evidence type="ECO:0000313" key="6">
    <source>
        <dbReference type="EMBL" id="KAK3265921.1"/>
    </source>
</evidence>
<keyword evidence="7" id="KW-1185">Reference proteome</keyword>
<dbReference type="PRINTS" id="PR01217">
    <property type="entry name" value="PRICHEXTENSN"/>
</dbReference>
<dbReference type="AlphaFoldDB" id="A0AAE0KYY9"/>
<sequence length="568" mass="61166">YLNANSLSGPLPTQLGHLTMLTTWQQYSNSLTGSLPTEIGLMTALKNVVLNSNIFSGSLPTEIGLLSSIEYLALSYNNITGQVPTELGFLTKLTYLDLRYNSLTGPVPTVLLLLPNLTWTTGTPCNENNLENVVTCPRVCLTQGSCPGFSDWYNETALTQLQIPINKCGGYSTPICDPPPPPIPSPRPPVRTYLHVHRRYHLHPACASAPYPFPAPPLPPYPPYPPPVPQFRPSPPPSPLSRLLLLRNRSSTTTSPTTSLSTPSKSTPTLLLRRFPTIPPRPLFPFFGSEAHLLLLPTVSLHPPPRPPSPPPPPPPPDILEMVIIFSGLDAMELLCETCNTTRQTFEQEFIQSLKGAGVWEEGNGVPEVVAITAGSTVVDAVVVYPPDTVIESAIYRQLYESPGTIFTPDTMPSVAGMLGDVFSQDVMYTGSVIKSPPPPSPRPPPPSPPPSPFNPPGYVIPPPPCPPPPPPPPPPLPPPPPPTLTDDSNIGVEAIYWLFVVIGAGAGVGVLGLIIHGGILYHRHQTGTEIEGFVEEIADDMHQVIQGSEKGRDDVPKEAWGVLVSDS</sequence>
<comment type="subcellular location">
    <subcellularLocation>
        <location evidence="1">Cytoplasm</location>
        <location evidence="1">Cytoskeleton</location>
        <location evidence="1">Cilium axoneme</location>
    </subcellularLocation>
</comment>
<dbReference type="SUPFAM" id="SSF52058">
    <property type="entry name" value="L domain-like"/>
    <property type="match status" value="1"/>
</dbReference>
<dbReference type="Pfam" id="PF13855">
    <property type="entry name" value="LRR_8"/>
    <property type="match status" value="1"/>
</dbReference>
<accession>A0AAE0KYY9</accession>
<gene>
    <name evidence="6" type="ORF">CYMTET_25424</name>
</gene>
<dbReference type="PANTHER" id="PTHR48064:SF6">
    <property type="entry name" value="RECEPTOR-LIKE PROTEIN KINASE 2"/>
    <property type="match status" value="1"/>
</dbReference>
<organism evidence="6 7">
    <name type="scientific">Cymbomonas tetramitiformis</name>
    <dbReference type="NCBI Taxonomy" id="36881"/>
    <lineage>
        <taxon>Eukaryota</taxon>
        <taxon>Viridiplantae</taxon>
        <taxon>Chlorophyta</taxon>
        <taxon>Pyramimonadophyceae</taxon>
        <taxon>Pyramimonadales</taxon>
        <taxon>Pyramimonadaceae</taxon>
        <taxon>Cymbomonas</taxon>
    </lineage>
</organism>
<evidence type="ECO:0000256" key="4">
    <source>
        <dbReference type="SAM" id="MobiDB-lite"/>
    </source>
</evidence>
<dbReference type="InterPro" id="IPR032675">
    <property type="entry name" value="LRR_dom_sf"/>
</dbReference>
<feature type="compositionally biased region" description="Pro residues" evidence="4">
    <location>
        <begin position="436"/>
        <end position="484"/>
    </location>
</feature>
<keyword evidence="5" id="KW-0812">Transmembrane</keyword>
<evidence type="ECO:0000256" key="1">
    <source>
        <dbReference type="ARBA" id="ARBA00004430"/>
    </source>
</evidence>
<evidence type="ECO:0000256" key="2">
    <source>
        <dbReference type="ARBA" id="ARBA00022614"/>
    </source>
</evidence>
<feature type="non-terminal residue" evidence="6">
    <location>
        <position position="1"/>
    </location>
</feature>
<evidence type="ECO:0000256" key="5">
    <source>
        <dbReference type="SAM" id="Phobius"/>
    </source>
</evidence>
<dbReference type="FunFam" id="3.80.10.10:FF:000041">
    <property type="entry name" value="LRR receptor-like serine/threonine-protein kinase ERECTA"/>
    <property type="match status" value="1"/>
</dbReference>
<keyword evidence="5" id="KW-1133">Transmembrane helix</keyword>
<dbReference type="InterPro" id="IPR053038">
    <property type="entry name" value="RLP_Defense"/>
</dbReference>
<dbReference type="GO" id="GO:0005930">
    <property type="term" value="C:axoneme"/>
    <property type="evidence" value="ECO:0007669"/>
    <property type="project" value="UniProtKB-SubCell"/>
</dbReference>
<keyword evidence="5" id="KW-0472">Membrane</keyword>
<dbReference type="PANTHER" id="PTHR48064">
    <property type="entry name" value="OS01G0750400 PROTEIN"/>
    <property type="match status" value="1"/>
</dbReference>
<comment type="caution">
    <text evidence="6">The sequence shown here is derived from an EMBL/GenBank/DDBJ whole genome shotgun (WGS) entry which is preliminary data.</text>
</comment>
<dbReference type="Gene3D" id="3.80.10.10">
    <property type="entry name" value="Ribonuclease Inhibitor"/>
    <property type="match status" value="1"/>
</dbReference>
<proteinExistence type="predicted"/>